<proteinExistence type="predicted"/>
<feature type="transmembrane region" description="Helical" evidence="1">
    <location>
        <begin position="133"/>
        <end position="153"/>
    </location>
</feature>
<dbReference type="AlphaFoldDB" id="T1L1K2"/>
<feature type="transmembrane region" description="Helical" evidence="1">
    <location>
        <begin position="356"/>
        <end position="379"/>
    </location>
</feature>
<feature type="transmembrane region" description="Helical" evidence="1">
    <location>
        <begin position="279"/>
        <end position="302"/>
    </location>
</feature>
<organism evidence="2 3">
    <name type="scientific">Tetranychus urticae</name>
    <name type="common">Two-spotted spider mite</name>
    <dbReference type="NCBI Taxonomy" id="32264"/>
    <lineage>
        <taxon>Eukaryota</taxon>
        <taxon>Metazoa</taxon>
        <taxon>Ecdysozoa</taxon>
        <taxon>Arthropoda</taxon>
        <taxon>Chelicerata</taxon>
        <taxon>Arachnida</taxon>
        <taxon>Acari</taxon>
        <taxon>Acariformes</taxon>
        <taxon>Trombidiformes</taxon>
        <taxon>Prostigmata</taxon>
        <taxon>Eleutherengona</taxon>
        <taxon>Raphignathae</taxon>
        <taxon>Tetranychoidea</taxon>
        <taxon>Tetranychidae</taxon>
        <taxon>Tetranychus</taxon>
    </lineage>
</organism>
<dbReference type="EMBL" id="CAEY01000898">
    <property type="status" value="NOT_ANNOTATED_CDS"/>
    <property type="molecule type" value="Genomic_DNA"/>
</dbReference>
<reference evidence="2" key="2">
    <citation type="submission" date="2015-06" db="UniProtKB">
        <authorList>
            <consortium name="EnsemblMetazoa"/>
        </authorList>
    </citation>
    <scope>IDENTIFICATION</scope>
</reference>
<protein>
    <recommendedName>
        <fullName evidence="4">Gustatory receptor</fullName>
    </recommendedName>
</protein>
<evidence type="ECO:0000256" key="1">
    <source>
        <dbReference type="SAM" id="Phobius"/>
    </source>
</evidence>
<dbReference type="Proteomes" id="UP000015104">
    <property type="component" value="Unassembled WGS sequence"/>
</dbReference>
<accession>T1L1K2</accession>
<keyword evidence="1" id="KW-1133">Transmembrane helix</keyword>
<evidence type="ECO:0008006" key="4">
    <source>
        <dbReference type="Google" id="ProtNLM"/>
    </source>
</evidence>
<sequence>MNLPKTVTKSQSIVTMYSLLNPNQLYNPPVHRHNQKHRLIPKISGVSSLFLGIYLLLMVLVTKPISHENTDISAVVIASRDCLGYIGLAIVMFFGTNWSFLDSSNGLTINLNCPDHNPTFNSYVKFHRLVKKLILLVTSIYYYLVYDLFFIALDRRYFIEKSYLSRYMIHYVFNLLLGFLAILAHSGAIYLFNIIYDGIIILNGSFKCFNQQLIDLHGKRPSLDQLGQLRCYYSYLIQSTLKFDQFARYEICRLYINSISAYLFGLLGLFIHKNEKTTIISIILIFLFDSLIVIVLTLNSIMLNKNCHQELETLYELSLPMRSAIYRSEVILFYNRLSKNDVGLTFLNIFTLKPNFVLSIVTLALTIFLAIPSFIPLILK</sequence>
<dbReference type="EnsemblMetazoa" id="tetur31g02042.1">
    <property type="protein sequence ID" value="tetur31g02042.1"/>
    <property type="gene ID" value="tetur31g02042"/>
</dbReference>
<feature type="transmembrane region" description="Helical" evidence="1">
    <location>
        <begin position="82"/>
        <end position="101"/>
    </location>
</feature>
<feature type="transmembrane region" description="Helical" evidence="1">
    <location>
        <begin position="254"/>
        <end position="272"/>
    </location>
</feature>
<evidence type="ECO:0000313" key="3">
    <source>
        <dbReference type="Proteomes" id="UP000015104"/>
    </source>
</evidence>
<keyword evidence="1" id="KW-0472">Membrane</keyword>
<evidence type="ECO:0000313" key="2">
    <source>
        <dbReference type="EnsemblMetazoa" id="tetur31g02042.1"/>
    </source>
</evidence>
<dbReference type="HOGENOM" id="CLU_795306_0_0_1"/>
<reference evidence="3" key="1">
    <citation type="submission" date="2011-08" db="EMBL/GenBank/DDBJ databases">
        <authorList>
            <person name="Rombauts S."/>
        </authorList>
    </citation>
    <scope>NUCLEOTIDE SEQUENCE</scope>
    <source>
        <strain evidence="3">London</strain>
    </source>
</reference>
<name>T1L1K2_TETUR</name>
<keyword evidence="3" id="KW-1185">Reference proteome</keyword>
<keyword evidence="1" id="KW-0812">Transmembrane</keyword>
<feature type="transmembrane region" description="Helical" evidence="1">
    <location>
        <begin position="173"/>
        <end position="196"/>
    </location>
</feature>
<feature type="transmembrane region" description="Helical" evidence="1">
    <location>
        <begin position="39"/>
        <end position="61"/>
    </location>
</feature>